<feature type="compositionally biased region" description="Basic and acidic residues" evidence="1">
    <location>
        <begin position="380"/>
        <end position="389"/>
    </location>
</feature>
<feature type="compositionally biased region" description="Polar residues" evidence="1">
    <location>
        <begin position="331"/>
        <end position="343"/>
    </location>
</feature>
<feature type="compositionally biased region" description="Low complexity" evidence="1">
    <location>
        <begin position="997"/>
        <end position="1007"/>
    </location>
</feature>
<feature type="region of interest" description="Disordered" evidence="1">
    <location>
        <begin position="562"/>
        <end position="583"/>
    </location>
</feature>
<feature type="compositionally biased region" description="Low complexity" evidence="1">
    <location>
        <begin position="768"/>
        <end position="783"/>
    </location>
</feature>
<evidence type="ECO:0000313" key="3">
    <source>
        <dbReference type="Proteomes" id="UP000053989"/>
    </source>
</evidence>
<feature type="compositionally biased region" description="Low complexity" evidence="1">
    <location>
        <begin position="1182"/>
        <end position="1196"/>
    </location>
</feature>
<dbReference type="Proteomes" id="UP000053989">
    <property type="component" value="Unassembled WGS sequence"/>
</dbReference>
<feature type="compositionally biased region" description="Polar residues" evidence="1">
    <location>
        <begin position="1052"/>
        <end position="1076"/>
    </location>
</feature>
<protein>
    <submittedName>
        <fullName evidence="2">Uncharacterized protein</fullName>
    </submittedName>
</protein>
<feature type="compositionally biased region" description="Low complexity" evidence="1">
    <location>
        <begin position="182"/>
        <end position="198"/>
    </location>
</feature>
<feature type="region of interest" description="Disordered" evidence="1">
    <location>
        <begin position="600"/>
        <end position="623"/>
    </location>
</feature>
<gene>
    <name evidence="2" type="ORF">SCLCIDRAFT_1218022</name>
</gene>
<reference evidence="3" key="2">
    <citation type="submission" date="2015-01" db="EMBL/GenBank/DDBJ databases">
        <title>Evolutionary Origins and Diversification of the Mycorrhizal Mutualists.</title>
        <authorList>
            <consortium name="DOE Joint Genome Institute"/>
            <consortium name="Mycorrhizal Genomics Consortium"/>
            <person name="Kohler A."/>
            <person name="Kuo A."/>
            <person name="Nagy L.G."/>
            <person name="Floudas D."/>
            <person name="Copeland A."/>
            <person name="Barry K.W."/>
            <person name="Cichocki N."/>
            <person name="Veneault-Fourrey C."/>
            <person name="LaButti K."/>
            <person name="Lindquist E.A."/>
            <person name="Lipzen A."/>
            <person name="Lundell T."/>
            <person name="Morin E."/>
            <person name="Murat C."/>
            <person name="Riley R."/>
            <person name="Ohm R."/>
            <person name="Sun H."/>
            <person name="Tunlid A."/>
            <person name="Henrissat B."/>
            <person name="Grigoriev I.V."/>
            <person name="Hibbett D.S."/>
            <person name="Martin F."/>
        </authorList>
    </citation>
    <scope>NUCLEOTIDE SEQUENCE [LARGE SCALE GENOMIC DNA]</scope>
    <source>
        <strain evidence="3">Foug A</strain>
    </source>
</reference>
<sequence length="1488" mass="158747">MILETLGRIRSKATRTDQDASNASGMFTDTGVESDYTPERTSHISTNTTSTSSVYPTSSTTSSPSSRSTKRYSNNLFASGRLRDYPYLRSISQKSGSHRSTVSITQTDSSQSLQEATSLNSSDSGRPASPEGRGPDSSAPSSPSEKTPVARSASLISSVEDMPPQAESATHTGNAQPPEGFSSASRQRAASAALAQVIREIEEEAEAEVEDEIVMPRTTRTPRPAADRERVFTVESGLLNNSSTHLHLASEYEAGTAISSDRHIVVEPGTQRMSPIPTGRPGAASPTPRLPGYVPGMPRPMTPRDPVLDDDIRSHSTTPRATSPLLPNLNGHMSQHSTTSLTSGLLRRGSDASRSTPRPTSPPSHTPSSPYLSRSISGRRTPDESRRDSTSGTEQDSSASSILLRRRPVSPLSSTTFQPMSVSPRPSTPSNVTWTVGPTPTPEKAYNKSESRSLHSRNGSFASEAEFSSYSDRPKLSNMSPRSTASPDGPTSSVEHRPPSSLSGNDIGSPLSSTRTFRSPTPTQARTAASPTFSSPDSNAATVRSSKPHISNFSLGASQFSPLANSSRSSLESTGSSFHSDPGQAKRYTLDIFNSSAHQTPTAWHDLDKSSSTTPGSSQEDGDCEDIIRRYAGLAKSDFFTIQEQLVVAAVQKSNYPDTRERANSLRRRRPSTSQSNYSVSGRESRVASPQPAQAVTSGSRSPAPDINAKASALLESVVGSIPPANLTINSKVENESPLEVSPTTRRNRDLARALGFGTEEEDNTVVAPQPAHEPAPSSSSASLTVEAILPPVSYPEAEEANLPSNSSLHPDVAAFTSSTSSSLYRSASVRDHGTNPLDQNELAKEVQRRVDAATALMNSGHKIMDPNASSVSVTRKRISPSQISTPVLVSAPPSVETVPLPLPAAPSPSNSPPSLGLTQRMRRLRNTLRVKPSVASVNETPAITTQQQQQHPHPQPQPQPQPPHPNSSSGLSRRPTLPLPRFGTGSSADLTKLKQPSSNTPPSTTPGLKGLMARFRKPRAPENNGDSHSSGHSRTSPTTSSPTTSSHRGNSAATPSTNSGAPISVEGTSRPSPVTAALTSEVDSAAVKQLFEAASNLGLDQAALNDLLARSTSISRAAGWGLSAGASATAGNRTLAPPVSTGSNGNLLDRNRPTTPDERRDDDTATLNSMDGTIVRKNSSVRKPTSPTPTSTAQPSPTPDPAIVRRTLIFPSEFRTSKVDLTQPSRKQSSKRHRRTGSAISAQSVRSVHDRAPTPPPPKSNTSRRLSTDRSPPVPSMATSITAQAEALLRGPTRNAAQEQSNSAYESLYDMYASESKHASTVMVDPGKEHGLDGIATQEGTAVEVIEMANGETIWSVVNCLREDDGESYYASRPNSPDNSRENKDEMQIFVKEHARSTSKSSSSSFLSLKKAYQNKDRPETKIYYSSSAQIGRLIESLSQGMDSGSFNFVPTHMSDRSSPSSFHSSGDNHWTVEERLEQMLGAMRDS</sequence>
<feature type="compositionally biased region" description="Low complexity" evidence="1">
    <location>
        <begin position="566"/>
        <end position="577"/>
    </location>
</feature>
<keyword evidence="3" id="KW-1185">Reference proteome</keyword>
<dbReference type="EMBL" id="KN822076">
    <property type="protein sequence ID" value="KIM59225.1"/>
    <property type="molecule type" value="Genomic_DNA"/>
</dbReference>
<dbReference type="InParanoid" id="A0A0C3DEV0"/>
<feature type="compositionally biased region" description="Polar residues" evidence="1">
    <location>
        <begin position="92"/>
        <end position="124"/>
    </location>
</feature>
<dbReference type="STRING" id="1036808.A0A0C3DEV0"/>
<feature type="compositionally biased region" description="Low complexity" evidence="1">
    <location>
        <begin position="460"/>
        <end position="469"/>
    </location>
</feature>
<feature type="compositionally biased region" description="Low complexity" evidence="1">
    <location>
        <begin position="509"/>
        <end position="523"/>
    </location>
</feature>
<feature type="region of interest" description="Disordered" evidence="1">
    <location>
        <begin position="92"/>
        <end position="229"/>
    </location>
</feature>
<dbReference type="OrthoDB" id="3259825at2759"/>
<reference evidence="2 3" key="1">
    <citation type="submission" date="2014-04" db="EMBL/GenBank/DDBJ databases">
        <authorList>
            <consortium name="DOE Joint Genome Institute"/>
            <person name="Kuo A."/>
            <person name="Kohler A."/>
            <person name="Nagy L.G."/>
            <person name="Floudas D."/>
            <person name="Copeland A."/>
            <person name="Barry K.W."/>
            <person name="Cichocki N."/>
            <person name="Veneault-Fourrey C."/>
            <person name="LaButti K."/>
            <person name="Lindquist E.A."/>
            <person name="Lipzen A."/>
            <person name="Lundell T."/>
            <person name="Morin E."/>
            <person name="Murat C."/>
            <person name="Sun H."/>
            <person name="Tunlid A."/>
            <person name="Henrissat B."/>
            <person name="Grigoriev I.V."/>
            <person name="Hibbett D.S."/>
            <person name="Martin F."/>
            <person name="Nordberg H.P."/>
            <person name="Cantor M.N."/>
            <person name="Hua S.X."/>
        </authorList>
    </citation>
    <scope>NUCLEOTIDE SEQUENCE [LARGE SCALE GENOMIC DNA]</scope>
    <source>
        <strain evidence="2 3">Foug A</strain>
    </source>
</reference>
<feature type="compositionally biased region" description="Polar residues" evidence="1">
    <location>
        <begin position="936"/>
        <end position="946"/>
    </location>
</feature>
<accession>A0A0C3DEV0</accession>
<feature type="compositionally biased region" description="Low complexity" evidence="1">
    <location>
        <begin position="43"/>
        <end position="67"/>
    </location>
</feature>
<feature type="region of interest" description="Disordered" evidence="1">
    <location>
        <begin position="1"/>
        <end position="77"/>
    </location>
</feature>
<feature type="compositionally biased region" description="Polar residues" evidence="1">
    <location>
        <begin position="524"/>
        <end position="546"/>
    </location>
</feature>
<proteinExistence type="predicted"/>
<feature type="region of interest" description="Disordered" evidence="1">
    <location>
        <begin position="760"/>
        <end position="783"/>
    </location>
</feature>
<feature type="compositionally biased region" description="Polar residues" evidence="1">
    <location>
        <begin position="672"/>
        <end position="682"/>
    </location>
</feature>
<feature type="compositionally biased region" description="Pro residues" evidence="1">
    <location>
        <begin position="954"/>
        <end position="966"/>
    </location>
</feature>
<feature type="compositionally biased region" description="Basic and acidic residues" evidence="1">
    <location>
        <begin position="1150"/>
        <end position="1164"/>
    </location>
</feature>
<evidence type="ECO:0000313" key="2">
    <source>
        <dbReference type="EMBL" id="KIM59225.1"/>
    </source>
</evidence>
<feature type="compositionally biased region" description="Polar residues" evidence="1">
    <location>
        <begin position="411"/>
        <end position="438"/>
    </location>
</feature>
<feature type="compositionally biased region" description="Polar residues" evidence="1">
    <location>
        <begin position="691"/>
        <end position="701"/>
    </location>
</feature>
<feature type="compositionally biased region" description="Polar residues" evidence="1">
    <location>
        <begin position="477"/>
        <end position="493"/>
    </location>
</feature>
<name>A0A0C3DEV0_9AGAM</name>
<feature type="compositionally biased region" description="Polar residues" evidence="1">
    <location>
        <begin position="610"/>
        <end position="619"/>
    </location>
</feature>
<feature type="region of interest" description="Disordered" evidence="1">
    <location>
        <begin position="933"/>
        <end position="1076"/>
    </location>
</feature>
<feature type="compositionally biased region" description="Acidic residues" evidence="1">
    <location>
        <begin position="201"/>
        <end position="213"/>
    </location>
</feature>
<feature type="compositionally biased region" description="Polar residues" evidence="1">
    <location>
        <begin position="390"/>
        <end position="401"/>
    </location>
</feature>
<organism evidence="2 3">
    <name type="scientific">Scleroderma citrinum Foug A</name>
    <dbReference type="NCBI Taxonomy" id="1036808"/>
    <lineage>
        <taxon>Eukaryota</taxon>
        <taxon>Fungi</taxon>
        <taxon>Dikarya</taxon>
        <taxon>Basidiomycota</taxon>
        <taxon>Agaricomycotina</taxon>
        <taxon>Agaricomycetes</taxon>
        <taxon>Agaricomycetidae</taxon>
        <taxon>Boletales</taxon>
        <taxon>Sclerodermatineae</taxon>
        <taxon>Sclerodermataceae</taxon>
        <taxon>Scleroderma</taxon>
    </lineage>
</organism>
<feature type="region of interest" description="Disordered" evidence="1">
    <location>
        <begin position="1130"/>
        <end position="1278"/>
    </location>
</feature>
<feature type="region of interest" description="Disordered" evidence="1">
    <location>
        <begin position="270"/>
        <end position="546"/>
    </location>
</feature>
<feature type="region of interest" description="Disordered" evidence="1">
    <location>
        <begin position="657"/>
        <end position="705"/>
    </location>
</feature>
<evidence type="ECO:0000256" key="1">
    <source>
        <dbReference type="SAM" id="MobiDB-lite"/>
    </source>
</evidence>
<feature type="compositionally biased region" description="Low complexity" evidence="1">
    <location>
        <begin position="1028"/>
        <end position="1050"/>
    </location>
</feature>
<dbReference type="HOGENOM" id="CLU_250677_0_0_1"/>